<organism evidence="2 3">
    <name type="scientific">Aspergillus sydowii CBS 593.65</name>
    <dbReference type="NCBI Taxonomy" id="1036612"/>
    <lineage>
        <taxon>Eukaryota</taxon>
        <taxon>Fungi</taxon>
        <taxon>Dikarya</taxon>
        <taxon>Ascomycota</taxon>
        <taxon>Pezizomycotina</taxon>
        <taxon>Eurotiomycetes</taxon>
        <taxon>Eurotiomycetidae</taxon>
        <taxon>Eurotiales</taxon>
        <taxon>Aspergillaceae</taxon>
        <taxon>Aspergillus</taxon>
        <taxon>Aspergillus subgen. Nidulantes</taxon>
    </lineage>
</organism>
<dbReference type="Proteomes" id="UP000184356">
    <property type="component" value="Unassembled WGS sequence"/>
</dbReference>
<dbReference type="GeneID" id="63760539"/>
<keyword evidence="3" id="KW-1185">Reference proteome</keyword>
<keyword evidence="1" id="KW-0812">Transmembrane</keyword>
<evidence type="ECO:0000256" key="1">
    <source>
        <dbReference type="SAM" id="Phobius"/>
    </source>
</evidence>
<reference evidence="3" key="1">
    <citation type="journal article" date="2017" name="Genome Biol.">
        <title>Comparative genomics reveals high biological diversity and specific adaptations in the industrially and medically important fungal genus Aspergillus.</title>
        <authorList>
            <person name="de Vries R.P."/>
            <person name="Riley R."/>
            <person name="Wiebenga A."/>
            <person name="Aguilar-Osorio G."/>
            <person name="Amillis S."/>
            <person name="Uchima C.A."/>
            <person name="Anderluh G."/>
            <person name="Asadollahi M."/>
            <person name="Askin M."/>
            <person name="Barry K."/>
            <person name="Battaglia E."/>
            <person name="Bayram O."/>
            <person name="Benocci T."/>
            <person name="Braus-Stromeyer S.A."/>
            <person name="Caldana C."/>
            <person name="Canovas D."/>
            <person name="Cerqueira G.C."/>
            <person name="Chen F."/>
            <person name="Chen W."/>
            <person name="Choi C."/>
            <person name="Clum A."/>
            <person name="Dos Santos R.A."/>
            <person name="Damasio A.R."/>
            <person name="Diallinas G."/>
            <person name="Emri T."/>
            <person name="Fekete E."/>
            <person name="Flipphi M."/>
            <person name="Freyberg S."/>
            <person name="Gallo A."/>
            <person name="Gournas C."/>
            <person name="Habgood R."/>
            <person name="Hainaut M."/>
            <person name="Harispe M.L."/>
            <person name="Henrissat B."/>
            <person name="Hilden K.S."/>
            <person name="Hope R."/>
            <person name="Hossain A."/>
            <person name="Karabika E."/>
            <person name="Karaffa L."/>
            <person name="Karanyi Z."/>
            <person name="Krasevec N."/>
            <person name="Kuo A."/>
            <person name="Kusch H."/>
            <person name="LaButti K."/>
            <person name="Lagendijk E.L."/>
            <person name="Lapidus A."/>
            <person name="Levasseur A."/>
            <person name="Lindquist E."/>
            <person name="Lipzen A."/>
            <person name="Logrieco A.F."/>
            <person name="MacCabe A."/>
            <person name="Maekelae M.R."/>
            <person name="Malavazi I."/>
            <person name="Melin P."/>
            <person name="Meyer V."/>
            <person name="Mielnichuk N."/>
            <person name="Miskei M."/>
            <person name="Molnar A.P."/>
            <person name="Mule G."/>
            <person name="Ngan C.Y."/>
            <person name="Orejas M."/>
            <person name="Orosz E."/>
            <person name="Ouedraogo J.P."/>
            <person name="Overkamp K.M."/>
            <person name="Park H.-S."/>
            <person name="Perrone G."/>
            <person name="Piumi F."/>
            <person name="Punt P.J."/>
            <person name="Ram A.F."/>
            <person name="Ramon A."/>
            <person name="Rauscher S."/>
            <person name="Record E."/>
            <person name="Riano-Pachon D.M."/>
            <person name="Robert V."/>
            <person name="Roehrig J."/>
            <person name="Ruller R."/>
            <person name="Salamov A."/>
            <person name="Salih N.S."/>
            <person name="Samson R.A."/>
            <person name="Sandor E."/>
            <person name="Sanguinetti M."/>
            <person name="Schuetze T."/>
            <person name="Sepcic K."/>
            <person name="Shelest E."/>
            <person name="Sherlock G."/>
            <person name="Sophianopoulou V."/>
            <person name="Squina F.M."/>
            <person name="Sun H."/>
            <person name="Susca A."/>
            <person name="Todd R.B."/>
            <person name="Tsang A."/>
            <person name="Unkles S.E."/>
            <person name="van de Wiele N."/>
            <person name="van Rossen-Uffink D."/>
            <person name="Oliveira J.V."/>
            <person name="Vesth T.C."/>
            <person name="Visser J."/>
            <person name="Yu J.-H."/>
            <person name="Zhou M."/>
            <person name="Andersen M.R."/>
            <person name="Archer D.B."/>
            <person name="Baker S.E."/>
            <person name="Benoit I."/>
            <person name="Brakhage A.A."/>
            <person name="Braus G.H."/>
            <person name="Fischer R."/>
            <person name="Frisvad J.C."/>
            <person name="Goldman G.H."/>
            <person name="Houbraken J."/>
            <person name="Oakley B."/>
            <person name="Pocsi I."/>
            <person name="Scazzocchio C."/>
            <person name="Seiboth B."/>
            <person name="vanKuyk P.A."/>
            <person name="Wortman J."/>
            <person name="Dyer P.S."/>
            <person name="Grigoriev I.V."/>
        </authorList>
    </citation>
    <scope>NUCLEOTIDE SEQUENCE [LARGE SCALE GENOMIC DNA]</scope>
    <source>
        <strain evidence="3">CBS 593.65</strain>
    </source>
</reference>
<keyword evidence="1" id="KW-1133">Transmembrane helix</keyword>
<sequence>MEANSTSSSVEEQFSLLDFGLKHGHARLPPQHMRLRFACFTGRTIKHTPSIMPDDRGQRHQELPVVLRIPYLILRTAQPALILAFAILVWFMLMEQERRNSHPVYTIVIINWHNQHGYTPHRNFAEVRPSMRTSEFEEYREHNSGGPIGDTAKISAKIRAKDIQYALPYPSRAEASNWSAPLEVTSLLTMSLHLPTPCSRQFETSTAFHTTTALGNALMKKGVSRQLIEYVTLPVQRRIRDAMPRR</sequence>
<dbReference type="VEuPathDB" id="FungiDB:ASPSYDRAFT_28023"/>
<feature type="transmembrane region" description="Helical" evidence="1">
    <location>
        <begin position="72"/>
        <end position="93"/>
    </location>
</feature>
<dbReference type="AlphaFoldDB" id="A0A1L9TSX3"/>
<gene>
    <name evidence="2" type="ORF">ASPSYDRAFT_28023</name>
</gene>
<dbReference type="EMBL" id="KV878583">
    <property type="protein sequence ID" value="OJJ62383.1"/>
    <property type="molecule type" value="Genomic_DNA"/>
</dbReference>
<evidence type="ECO:0000313" key="3">
    <source>
        <dbReference type="Proteomes" id="UP000184356"/>
    </source>
</evidence>
<name>A0A1L9TSX3_9EURO</name>
<dbReference type="RefSeq" id="XP_040706189.1">
    <property type="nucleotide sequence ID" value="XM_040844466.1"/>
</dbReference>
<accession>A0A1L9TSX3</accession>
<protein>
    <submittedName>
        <fullName evidence="2">Uncharacterized protein</fullName>
    </submittedName>
</protein>
<keyword evidence="1" id="KW-0472">Membrane</keyword>
<proteinExistence type="predicted"/>
<evidence type="ECO:0000313" key="2">
    <source>
        <dbReference type="EMBL" id="OJJ62383.1"/>
    </source>
</evidence>